<gene>
    <name evidence="1" type="ORF">BD311DRAFT_2306</name>
</gene>
<dbReference type="EMBL" id="ML143386">
    <property type="protein sequence ID" value="TBU35433.1"/>
    <property type="molecule type" value="Genomic_DNA"/>
</dbReference>
<dbReference type="AlphaFoldDB" id="A0A4V2K262"/>
<sequence length="71" mass="8437">MKRRRRRKRRQPPAEPFLSCNVHLWCWDTSLPRVPRFERTDACCNSSLIVIPGRLSSLHSNLLPLYPYTSR</sequence>
<evidence type="ECO:0000313" key="1">
    <source>
        <dbReference type="EMBL" id="TBU35433.1"/>
    </source>
</evidence>
<dbReference type="Proteomes" id="UP000292957">
    <property type="component" value="Unassembled WGS sequence"/>
</dbReference>
<proteinExistence type="predicted"/>
<accession>A0A4V2K262</accession>
<reference evidence="1" key="1">
    <citation type="submission" date="2019-01" db="EMBL/GenBank/DDBJ databases">
        <title>Draft genome sequences of three monokaryotic isolates of the white-rot basidiomycete fungus Dichomitus squalens.</title>
        <authorList>
            <consortium name="DOE Joint Genome Institute"/>
            <person name="Lopez S.C."/>
            <person name="Andreopoulos B."/>
            <person name="Pangilinan J."/>
            <person name="Lipzen A."/>
            <person name="Riley R."/>
            <person name="Ahrendt S."/>
            <person name="Ng V."/>
            <person name="Barry K."/>
            <person name="Daum C."/>
            <person name="Grigoriev I.V."/>
            <person name="Hilden K.S."/>
            <person name="Makela M.R."/>
            <person name="de Vries R.P."/>
        </authorList>
    </citation>
    <scope>NUCLEOTIDE SEQUENCE [LARGE SCALE GENOMIC DNA]</scope>
    <source>
        <strain evidence="1">OM18370.1</strain>
    </source>
</reference>
<dbReference type="OrthoDB" id="5327148at2759"/>
<name>A0A4V2K262_9APHY</name>
<protein>
    <submittedName>
        <fullName evidence="1">Uncharacterized protein</fullName>
    </submittedName>
</protein>
<organism evidence="1">
    <name type="scientific">Dichomitus squalens</name>
    <dbReference type="NCBI Taxonomy" id="114155"/>
    <lineage>
        <taxon>Eukaryota</taxon>
        <taxon>Fungi</taxon>
        <taxon>Dikarya</taxon>
        <taxon>Basidiomycota</taxon>
        <taxon>Agaricomycotina</taxon>
        <taxon>Agaricomycetes</taxon>
        <taxon>Polyporales</taxon>
        <taxon>Polyporaceae</taxon>
        <taxon>Dichomitus</taxon>
    </lineage>
</organism>